<dbReference type="EMBL" id="CP019082">
    <property type="protein sequence ID" value="APW60841.1"/>
    <property type="molecule type" value="Genomic_DNA"/>
</dbReference>
<keyword evidence="4" id="KW-1185">Reference proteome</keyword>
<dbReference type="Proteomes" id="UP000186309">
    <property type="component" value="Chromosome"/>
</dbReference>
<dbReference type="InterPro" id="IPR013424">
    <property type="entry name" value="Ice-binding_C"/>
</dbReference>
<evidence type="ECO:0000256" key="1">
    <source>
        <dbReference type="SAM" id="SignalP"/>
    </source>
</evidence>
<gene>
    <name evidence="3" type="ORF">BSF38_02332</name>
</gene>
<evidence type="ECO:0000313" key="3">
    <source>
        <dbReference type="EMBL" id="APW60841.1"/>
    </source>
</evidence>
<dbReference type="Pfam" id="PF07589">
    <property type="entry name" value="PEP-CTERM"/>
    <property type="match status" value="1"/>
</dbReference>
<dbReference type="KEGG" id="pbor:BSF38_02332"/>
<keyword evidence="1" id="KW-0732">Signal</keyword>
<evidence type="ECO:0000259" key="2">
    <source>
        <dbReference type="Pfam" id="PF07589"/>
    </source>
</evidence>
<dbReference type="AlphaFoldDB" id="A0A1U7CPJ4"/>
<organism evidence="3 4">
    <name type="scientific">Paludisphaera borealis</name>
    <dbReference type="NCBI Taxonomy" id="1387353"/>
    <lineage>
        <taxon>Bacteria</taxon>
        <taxon>Pseudomonadati</taxon>
        <taxon>Planctomycetota</taxon>
        <taxon>Planctomycetia</taxon>
        <taxon>Isosphaerales</taxon>
        <taxon>Isosphaeraceae</taxon>
        <taxon>Paludisphaera</taxon>
    </lineage>
</organism>
<protein>
    <recommendedName>
        <fullName evidence="2">Ice-binding protein C-terminal domain-containing protein</fullName>
    </recommendedName>
</protein>
<evidence type="ECO:0000313" key="4">
    <source>
        <dbReference type="Proteomes" id="UP000186309"/>
    </source>
</evidence>
<feature type="domain" description="Ice-binding protein C-terminal" evidence="2">
    <location>
        <begin position="235"/>
        <end position="258"/>
    </location>
</feature>
<name>A0A1U7CPJ4_9BACT</name>
<feature type="chain" id="PRO_5012888637" description="Ice-binding protein C-terminal domain-containing protein" evidence="1">
    <location>
        <begin position="27"/>
        <end position="260"/>
    </location>
</feature>
<proteinExistence type="predicted"/>
<sequence>MSVFRHTALCFMAAATMGLFTTSARADFVPGASIIDPGLPGAAEADVWTNASLTAGGNPGYGGFPGSAAWPAPIGSSQGGDAGLSKLSGAAYPGGSSIYFGGFSSAQNTLGGTLAVQDGTPVAGLANVVFQIQIGEAFGYDFFNHALPVLSYNGGSQNLAATLSLVTDQVYNGEFASPTGPKPLYINTYILQWDLSGIAGVDGFSIAFSGVQHSQIYALRLDQSDVYEPYAASAAVPEPASLALLGCGVAALFVKLRKRA</sequence>
<reference evidence="4" key="1">
    <citation type="submission" date="2016-12" db="EMBL/GenBank/DDBJ databases">
        <title>Comparative genomics of four Isosphaeraceae planctomycetes: a common pool of plasmids and glycoside hydrolase genes.</title>
        <authorList>
            <person name="Ivanova A."/>
        </authorList>
    </citation>
    <scope>NUCLEOTIDE SEQUENCE [LARGE SCALE GENOMIC DNA]</scope>
    <source>
        <strain evidence="4">PX4</strain>
    </source>
</reference>
<accession>A0A1U7CPJ4</accession>
<dbReference type="STRING" id="1387353.BSF38_02332"/>
<feature type="signal peptide" evidence="1">
    <location>
        <begin position="1"/>
        <end position="26"/>
    </location>
</feature>
<dbReference type="RefSeq" id="WP_210405712.1">
    <property type="nucleotide sequence ID" value="NZ_CP019082.1"/>
</dbReference>
<dbReference type="NCBIfam" id="TIGR02595">
    <property type="entry name" value="PEP_CTERM"/>
    <property type="match status" value="1"/>
</dbReference>